<dbReference type="InParanoid" id="A0A6P6XVL2"/>
<dbReference type="Proteomes" id="UP000515146">
    <property type="component" value="Unplaced"/>
</dbReference>
<dbReference type="RefSeq" id="XP_027197320.1">
    <property type="nucleotide sequence ID" value="XM_027341519.1"/>
</dbReference>
<dbReference type="FunCoup" id="A0A6P6XVL2">
    <property type="interactions" value="604"/>
</dbReference>
<feature type="domain" description="T-SNARE coiled-coil homology" evidence="2">
    <location>
        <begin position="159"/>
        <end position="221"/>
    </location>
</feature>
<dbReference type="KEGG" id="dpte:113791712"/>
<dbReference type="PROSITE" id="PS50192">
    <property type="entry name" value="T_SNARE"/>
    <property type="match status" value="1"/>
</dbReference>
<evidence type="ECO:0000313" key="4">
    <source>
        <dbReference type="RefSeq" id="XP_027197320.1"/>
    </source>
</evidence>
<feature type="transmembrane region" description="Helical" evidence="1">
    <location>
        <begin position="229"/>
        <end position="247"/>
    </location>
</feature>
<dbReference type="Gene3D" id="1.20.5.110">
    <property type="match status" value="1"/>
</dbReference>
<keyword evidence="1" id="KW-0472">Membrane</keyword>
<dbReference type="AlphaFoldDB" id="A0A6P6XVL2"/>
<evidence type="ECO:0000313" key="3">
    <source>
        <dbReference type="Proteomes" id="UP000515146"/>
    </source>
</evidence>
<gene>
    <name evidence="4" type="primary">LOC113791712</name>
</gene>
<keyword evidence="1" id="KW-1133">Transmembrane helix</keyword>
<dbReference type="SMART" id="SM00397">
    <property type="entry name" value="t_SNARE"/>
    <property type="match status" value="1"/>
</dbReference>
<protein>
    <submittedName>
        <fullName evidence="4">Syntaxin-8-like isoform X1</fullName>
    </submittedName>
</protein>
<dbReference type="OMA" id="DSTCYIA"/>
<dbReference type="CTD" id="39847"/>
<organism evidence="3 4">
    <name type="scientific">Dermatophagoides pteronyssinus</name>
    <name type="common">European house dust mite</name>
    <dbReference type="NCBI Taxonomy" id="6956"/>
    <lineage>
        <taxon>Eukaryota</taxon>
        <taxon>Metazoa</taxon>
        <taxon>Ecdysozoa</taxon>
        <taxon>Arthropoda</taxon>
        <taxon>Chelicerata</taxon>
        <taxon>Arachnida</taxon>
        <taxon>Acari</taxon>
        <taxon>Acariformes</taxon>
        <taxon>Sarcoptiformes</taxon>
        <taxon>Astigmata</taxon>
        <taxon>Psoroptidia</taxon>
        <taxon>Analgoidea</taxon>
        <taxon>Pyroglyphidae</taxon>
        <taxon>Dermatophagoidinae</taxon>
        <taxon>Dermatophagoides</taxon>
    </lineage>
</organism>
<reference evidence="4" key="1">
    <citation type="submission" date="2025-08" db="UniProtKB">
        <authorList>
            <consortium name="RefSeq"/>
        </authorList>
    </citation>
    <scope>IDENTIFICATION</scope>
    <source>
        <strain evidence="4">Airmid</strain>
    </source>
</reference>
<sequence length="249" mass="29222">MGSITDEWLKDVESIDEFADQLMHKINQRNQYPTNTPAFAKSDLYIKDLFRKFQRKIGQLQETLNQLATTNKLYSFLFFALRTQREKERRQRLVDQFNDRCKKIETFLQNPRHSSLLNNYESSSSQQQAPIVSWNDGLNVSDSTTNRFENVSKMKEIQQNLFKEQDQNIDSLTNVITRQKYLAREIDSELTVQNEILEDIGEAMDDNTERLLRNTRNIRFVTRESGTCAYWTIIILLLIAILVVSIVPN</sequence>
<dbReference type="OrthoDB" id="428895at2759"/>
<proteinExistence type="predicted"/>
<keyword evidence="3" id="KW-1185">Reference proteome</keyword>
<keyword evidence="1" id="KW-0812">Transmembrane</keyword>
<accession>A0A6P6XVL2</accession>
<evidence type="ECO:0000259" key="2">
    <source>
        <dbReference type="PROSITE" id="PS50192"/>
    </source>
</evidence>
<name>A0A6P6XVL2_DERPT</name>
<dbReference type="InterPro" id="IPR000727">
    <property type="entry name" value="T_SNARE_dom"/>
</dbReference>
<dbReference type="SUPFAM" id="SSF58038">
    <property type="entry name" value="SNARE fusion complex"/>
    <property type="match status" value="1"/>
</dbReference>
<evidence type="ECO:0000256" key="1">
    <source>
        <dbReference type="SAM" id="Phobius"/>
    </source>
</evidence>